<evidence type="ECO:0000313" key="2">
    <source>
        <dbReference type="Proteomes" id="UP000602050"/>
    </source>
</evidence>
<dbReference type="Proteomes" id="UP000602050">
    <property type="component" value="Unassembled WGS sequence"/>
</dbReference>
<protein>
    <submittedName>
        <fullName evidence="1">Uncharacterized protein</fullName>
    </submittedName>
</protein>
<dbReference type="AlphaFoldDB" id="A0A8J2TMA8"/>
<organism evidence="1 2">
    <name type="scientific">Compostibacillus humi</name>
    <dbReference type="NCBI Taxonomy" id="1245525"/>
    <lineage>
        <taxon>Bacteria</taxon>
        <taxon>Bacillati</taxon>
        <taxon>Bacillota</taxon>
        <taxon>Bacilli</taxon>
        <taxon>Bacillales</taxon>
        <taxon>Bacillaceae</taxon>
        <taxon>Compostibacillus</taxon>
    </lineage>
</organism>
<reference evidence="1" key="2">
    <citation type="submission" date="2020-09" db="EMBL/GenBank/DDBJ databases">
        <authorList>
            <person name="Sun Q."/>
            <person name="Zhou Y."/>
        </authorList>
    </citation>
    <scope>NUCLEOTIDE SEQUENCE</scope>
    <source>
        <strain evidence="1">CGMCC 1.12360</strain>
    </source>
</reference>
<reference evidence="1" key="1">
    <citation type="journal article" date="2014" name="Int. J. Syst. Evol. Microbiol.">
        <title>Complete genome sequence of Corynebacterium casei LMG S-19264T (=DSM 44701T), isolated from a smear-ripened cheese.</title>
        <authorList>
            <consortium name="US DOE Joint Genome Institute (JGI-PGF)"/>
            <person name="Walter F."/>
            <person name="Albersmeier A."/>
            <person name="Kalinowski J."/>
            <person name="Ruckert C."/>
        </authorList>
    </citation>
    <scope>NUCLEOTIDE SEQUENCE</scope>
    <source>
        <strain evidence="1">CGMCC 1.12360</strain>
    </source>
</reference>
<dbReference type="EMBL" id="BMEV01000033">
    <property type="protein sequence ID" value="GFZ77872.1"/>
    <property type="molecule type" value="Genomic_DNA"/>
</dbReference>
<sequence>MNSMHELRGKLANLHEMNMNYFKEIKQRIEELKLKNQFIVVGYFTYSFNLYHEKDYENLCIGSFHLHNFGAKPLTNPYICLKIASESPFEFSGKYVYKNSLQNLRLTQGWERMNDPSDKEEYWLRPMEKRILEPSEVLSFPNFQVKWQSNIPYYFNIEGYIYGDEIVHGVKGMNDISIKGTAPKEEEEDD</sequence>
<accession>A0A8J2TMA8</accession>
<name>A0A8J2TMA8_9BACI</name>
<keyword evidence="2" id="KW-1185">Reference proteome</keyword>
<gene>
    <name evidence="1" type="ORF">GCM10010978_19330</name>
</gene>
<proteinExistence type="predicted"/>
<comment type="caution">
    <text evidence="1">The sequence shown here is derived from an EMBL/GenBank/DDBJ whole genome shotgun (WGS) entry which is preliminary data.</text>
</comment>
<dbReference type="RefSeq" id="WP_188392203.1">
    <property type="nucleotide sequence ID" value="NZ_BMEV01000033.1"/>
</dbReference>
<evidence type="ECO:0000313" key="1">
    <source>
        <dbReference type="EMBL" id="GFZ77872.1"/>
    </source>
</evidence>